<dbReference type="FunFam" id="3.30.565.10:FF:000010">
    <property type="entry name" value="Sensor histidine kinase RcsC"/>
    <property type="match status" value="1"/>
</dbReference>
<evidence type="ECO:0000256" key="2">
    <source>
        <dbReference type="ARBA" id="ARBA00004429"/>
    </source>
</evidence>
<evidence type="ECO:0000256" key="16">
    <source>
        <dbReference type="PROSITE-ProRule" id="PRU00169"/>
    </source>
</evidence>
<feature type="domain" description="HPt" evidence="21">
    <location>
        <begin position="1138"/>
        <end position="1233"/>
    </location>
</feature>
<dbReference type="Gene3D" id="3.40.190.10">
    <property type="entry name" value="Periplasmic binding protein-like II"/>
    <property type="match status" value="4"/>
</dbReference>
<dbReference type="InterPro" id="IPR003594">
    <property type="entry name" value="HATPase_dom"/>
</dbReference>
<keyword evidence="7" id="KW-0808">Transferase</keyword>
<evidence type="ECO:0000313" key="22">
    <source>
        <dbReference type="EMBL" id="RTZ17523.1"/>
    </source>
</evidence>
<accession>A0A432D0Q7</accession>
<keyword evidence="12 17" id="KW-1133">Transmembrane helix</keyword>
<dbReference type="CDD" id="cd17546">
    <property type="entry name" value="REC_hyHK_CKI1_RcsC-like"/>
    <property type="match status" value="1"/>
</dbReference>
<evidence type="ECO:0000313" key="23">
    <source>
        <dbReference type="Proteomes" id="UP000268973"/>
    </source>
</evidence>
<keyword evidence="23" id="KW-1185">Reference proteome</keyword>
<dbReference type="GO" id="GO:0000155">
    <property type="term" value="F:phosphorelay sensor kinase activity"/>
    <property type="evidence" value="ECO:0007669"/>
    <property type="project" value="InterPro"/>
</dbReference>
<dbReference type="InterPro" id="IPR036641">
    <property type="entry name" value="HPT_dom_sf"/>
</dbReference>
<evidence type="ECO:0000256" key="8">
    <source>
        <dbReference type="ARBA" id="ARBA00022692"/>
    </source>
</evidence>
<evidence type="ECO:0000256" key="3">
    <source>
        <dbReference type="ARBA" id="ARBA00012438"/>
    </source>
</evidence>
<dbReference type="PROSITE" id="PS50109">
    <property type="entry name" value="HIS_KIN"/>
    <property type="match status" value="1"/>
</dbReference>
<keyword evidence="11" id="KW-0067">ATP-binding</keyword>
<dbReference type="GO" id="GO:0005886">
    <property type="term" value="C:plasma membrane"/>
    <property type="evidence" value="ECO:0007669"/>
    <property type="project" value="UniProtKB-SubCell"/>
</dbReference>
<dbReference type="Gene3D" id="3.30.565.10">
    <property type="entry name" value="Histidine kinase-like ATPase, C-terminal domain"/>
    <property type="match status" value="1"/>
</dbReference>
<dbReference type="SMART" id="SM00448">
    <property type="entry name" value="REC"/>
    <property type="match status" value="1"/>
</dbReference>
<keyword evidence="8 17" id="KW-0812">Transmembrane</keyword>
<name>A0A432D0Q7_9VIBR</name>
<dbReference type="SUPFAM" id="SSF53850">
    <property type="entry name" value="Periplasmic binding protein-like II"/>
    <property type="match status" value="2"/>
</dbReference>
<dbReference type="InterPro" id="IPR036890">
    <property type="entry name" value="HATPase_C_sf"/>
</dbReference>
<reference evidence="22 23" key="1">
    <citation type="submission" date="2018-12" db="EMBL/GenBank/DDBJ databases">
        <title>Vibrio sp. isolated from China Sea.</title>
        <authorList>
            <person name="Li Y."/>
        </authorList>
    </citation>
    <scope>NUCLEOTIDE SEQUENCE [LARGE SCALE GENOMIC DNA]</scope>
    <source>
        <strain evidence="22 23">BEI207</strain>
    </source>
</reference>
<comment type="subcellular location">
    <subcellularLocation>
        <location evidence="2">Cell inner membrane</location>
        <topology evidence="2">Multi-pass membrane protein</topology>
    </subcellularLocation>
</comment>
<keyword evidence="18" id="KW-0732">Signal</keyword>
<dbReference type="CDD" id="cd00088">
    <property type="entry name" value="HPT"/>
    <property type="match status" value="1"/>
</dbReference>
<keyword evidence="14 17" id="KW-0472">Membrane</keyword>
<gene>
    <name evidence="22" type="ORF">EJ063_01700</name>
</gene>
<dbReference type="SMART" id="SM00388">
    <property type="entry name" value="HisKA"/>
    <property type="match status" value="1"/>
</dbReference>
<dbReference type="Proteomes" id="UP000268973">
    <property type="component" value="Unassembled WGS sequence"/>
</dbReference>
<evidence type="ECO:0000259" key="21">
    <source>
        <dbReference type="PROSITE" id="PS50894"/>
    </source>
</evidence>
<comment type="catalytic activity">
    <reaction evidence="1">
        <text>ATP + protein L-histidine = ADP + protein N-phospho-L-histidine.</text>
        <dbReference type="EC" id="2.7.13.3"/>
    </reaction>
</comment>
<dbReference type="OrthoDB" id="9810730at2"/>
<evidence type="ECO:0000256" key="7">
    <source>
        <dbReference type="ARBA" id="ARBA00022679"/>
    </source>
</evidence>
<evidence type="ECO:0000256" key="14">
    <source>
        <dbReference type="ARBA" id="ARBA00023136"/>
    </source>
</evidence>
<evidence type="ECO:0000256" key="15">
    <source>
        <dbReference type="PROSITE-ProRule" id="PRU00110"/>
    </source>
</evidence>
<feature type="modified residue" description="Phosphohistidine" evidence="15">
    <location>
        <position position="1175"/>
    </location>
</feature>
<feature type="transmembrane region" description="Helical" evidence="17">
    <location>
        <begin position="495"/>
        <end position="517"/>
    </location>
</feature>
<dbReference type="SUPFAM" id="SSF47384">
    <property type="entry name" value="Homodimeric domain of signal transducing histidine kinase"/>
    <property type="match status" value="1"/>
</dbReference>
<keyword evidence="5" id="KW-0997">Cell inner membrane</keyword>
<evidence type="ECO:0000256" key="13">
    <source>
        <dbReference type="ARBA" id="ARBA00023012"/>
    </source>
</evidence>
<dbReference type="PRINTS" id="PR00344">
    <property type="entry name" value="BCTRLSENSOR"/>
</dbReference>
<keyword evidence="13" id="KW-0902">Two-component regulatory system</keyword>
<dbReference type="Gene3D" id="1.10.287.130">
    <property type="match status" value="1"/>
</dbReference>
<feature type="chain" id="PRO_5019287618" description="histidine kinase" evidence="18">
    <location>
        <begin position="19"/>
        <end position="1234"/>
    </location>
</feature>
<dbReference type="InterPro" id="IPR001638">
    <property type="entry name" value="Solute-binding_3/MltF_N"/>
</dbReference>
<evidence type="ECO:0000256" key="5">
    <source>
        <dbReference type="ARBA" id="ARBA00022519"/>
    </source>
</evidence>
<dbReference type="Gene3D" id="3.40.50.2300">
    <property type="match status" value="1"/>
</dbReference>
<feature type="signal peptide" evidence="18">
    <location>
        <begin position="1"/>
        <end position="18"/>
    </location>
</feature>
<dbReference type="PROSITE" id="PS50894">
    <property type="entry name" value="HPT"/>
    <property type="match status" value="1"/>
</dbReference>
<protein>
    <recommendedName>
        <fullName evidence="3">histidine kinase</fullName>
        <ecNumber evidence="3">2.7.13.3</ecNumber>
    </recommendedName>
</protein>
<evidence type="ECO:0000256" key="6">
    <source>
        <dbReference type="ARBA" id="ARBA00022553"/>
    </source>
</evidence>
<feature type="modified residue" description="4-aspartylphosphate" evidence="16">
    <location>
        <position position="1052"/>
    </location>
</feature>
<dbReference type="InterPro" id="IPR008207">
    <property type="entry name" value="Sig_transdc_His_kin_Hpt_dom"/>
</dbReference>
<dbReference type="EC" id="2.7.13.3" evidence="3"/>
<dbReference type="SUPFAM" id="SSF55874">
    <property type="entry name" value="ATPase domain of HSP90 chaperone/DNA topoisomerase II/histidine kinase"/>
    <property type="match status" value="1"/>
</dbReference>
<evidence type="ECO:0000256" key="1">
    <source>
        <dbReference type="ARBA" id="ARBA00000085"/>
    </source>
</evidence>
<sequence>MKRWLLCVALLVASIGHAANLKILSPAEWSYISNRGEVRVAVFDEAGIDPNTPPLVGEFYNLNLNYLKRVSTELGIKLKFIEFQTVEDISLALESNQVDLAVGFNYDGQGFEPFISSHPFIKSSVAYWSLSETKDTTAPDFRWACVEDSIYCDVLSKQGFSNTTPTKTFENAISGVRRGDYDAVLASYISLSEYLNQSDELRGTLHTPEWGGLVNAHIVANKSQDKLIKIINKIIKLIEQESYLFTKNNPYHVADMANIAYRVKNEHQDLVRYSFDDDTFPLLFRDPQGQLSGYIHDLLALIESRTELRFQYVEPNGDYTLVEMLERGEIDLIPYSLKEMTSRETLDSTDTILSFRYYGVSLVDKPNYTAKIDGVLLASSKSKLGVKEQVFGNEMKMFTTPKTILRALEAGKIEKAYIREDIIDMIISSHADDDYVIDRKDFKTLNAVMAVSASKPLLTNLLNNVVRTWDGNELQKIKNSYDPFHVVYGVDYRDLTLILVGIIGVILLLAGLGYLWFKNLNLQMIIKENDAQASRLEKKFLQSVIEQFPAQVFIHNSQDDLLLSSCIKYRKGECSQCDLINRKDATNIVDRKQRQAVLQSDQTIQRTVDVTNCALDIETIEYTCKRITANNNDYVLTILNDISEKQKQERELIAAKQKAEEAISVREKFLASMSHELRTPIAGMSGLLEMLMGRITDGESRMLLSNISVSARQLNMLVNDILDFSKLEANQLKLDMRECSLLKATGDVLRTHMAAAQDKGLNLQYHFAPTNIETITFDTLRYAQIVNNLLSNAIKFTEKGDIQVDVSLDDTSIKMSVTDSGCGMSPQQVQHVFSPFVQADNSIARKYGGTGLGLSIVAQLVELMGGELNLSSIEGLGTRVDLQLPHQPIKRYKTNAVPLKVINRTQYPEINDWLSYWGFTNAEHSSTQTVLICDDVNTPNQDFDSLIRICPTLFGFKQVFGNEHKLTGTPLFPDLLFETLSGLDKDEVYAQEQQNLTFNGRVLVAEDNPINQLVISKQLQELGVKADIVDDGAQALTQLKTYPDAYQLLITDCHMPVMDGYELVRQIRTSPSGYQNMVIIGCTAEDSRIAHDKAKQVGFDNILYKPYGIDKLRSVIEQSATVTSNQVCKFVTWLEAFSEQEAETIAQVFIDSMLDDLNSLKKESISGTEARKLAHKVKGGASTLGITQLAETAHKVEREAEQVAKHALLPLVSSLVTAMEEQIEHAQRYQRGER</sequence>
<evidence type="ECO:0000256" key="9">
    <source>
        <dbReference type="ARBA" id="ARBA00022777"/>
    </source>
</evidence>
<dbReference type="GO" id="GO:0009927">
    <property type="term" value="F:histidine phosphotransfer kinase activity"/>
    <property type="evidence" value="ECO:0007669"/>
    <property type="project" value="TreeGrafter"/>
</dbReference>
<dbReference type="SMART" id="SM00387">
    <property type="entry name" value="HATPase_c"/>
    <property type="match status" value="1"/>
</dbReference>
<dbReference type="InterPro" id="IPR036097">
    <property type="entry name" value="HisK_dim/P_sf"/>
</dbReference>
<dbReference type="InterPro" id="IPR011006">
    <property type="entry name" value="CheY-like_superfamily"/>
</dbReference>
<dbReference type="EMBL" id="RXZH01000001">
    <property type="protein sequence ID" value="RTZ17523.1"/>
    <property type="molecule type" value="Genomic_DNA"/>
</dbReference>
<dbReference type="SUPFAM" id="SSF52172">
    <property type="entry name" value="CheY-like"/>
    <property type="match status" value="1"/>
</dbReference>
<dbReference type="InterPro" id="IPR003661">
    <property type="entry name" value="HisK_dim/P_dom"/>
</dbReference>
<dbReference type="Pfam" id="PF00072">
    <property type="entry name" value="Response_reg"/>
    <property type="match status" value="1"/>
</dbReference>
<proteinExistence type="predicted"/>
<dbReference type="InterPro" id="IPR005467">
    <property type="entry name" value="His_kinase_dom"/>
</dbReference>
<dbReference type="Pfam" id="PF00497">
    <property type="entry name" value="SBP_bac_3"/>
    <property type="match status" value="1"/>
</dbReference>
<keyword evidence="6 16" id="KW-0597">Phosphoprotein</keyword>
<evidence type="ECO:0000256" key="4">
    <source>
        <dbReference type="ARBA" id="ARBA00022475"/>
    </source>
</evidence>
<feature type="domain" description="Response regulatory" evidence="20">
    <location>
        <begin position="1001"/>
        <end position="1120"/>
    </location>
</feature>
<dbReference type="AlphaFoldDB" id="A0A432D0Q7"/>
<evidence type="ECO:0000259" key="19">
    <source>
        <dbReference type="PROSITE" id="PS50109"/>
    </source>
</evidence>
<dbReference type="CDD" id="cd16922">
    <property type="entry name" value="HATPase_EvgS-ArcB-TorS-like"/>
    <property type="match status" value="1"/>
</dbReference>
<evidence type="ECO:0000259" key="20">
    <source>
        <dbReference type="PROSITE" id="PS50110"/>
    </source>
</evidence>
<dbReference type="SUPFAM" id="SSF47226">
    <property type="entry name" value="Histidine-containing phosphotransfer domain, HPT domain"/>
    <property type="match status" value="1"/>
</dbReference>
<dbReference type="InterPro" id="IPR004358">
    <property type="entry name" value="Sig_transdc_His_kin-like_C"/>
</dbReference>
<dbReference type="RefSeq" id="WP_126572279.1">
    <property type="nucleotide sequence ID" value="NZ_RXZH01000001.1"/>
</dbReference>
<organism evidence="22 23">
    <name type="scientific">Vibrio aquaticus</name>
    <dbReference type="NCBI Taxonomy" id="2496559"/>
    <lineage>
        <taxon>Bacteria</taxon>
        <taxon>Pseudomonadati</taxon>
        <taxon>Pseudomonadota</taxon>
        <taxon>Gammaproteobacteria</taxon>
        <taxon>Vibrionales</taxon>
        <taxon>Vibrionaceae</taxon>
        <taxon>Vibrio</taxon>
    </lineage>
</organism>
<dbReference type="Pfam" id="PF02518">
    <property type="entry name" value="HATPase_c"/>
    <property type="match status" value="1"/>
</dbReference>
<dbReference type="Pfam" id="PF01627">
    <property type="entry name" value="Hpt"/>
    <property type="match status" value="1"/>
</dbReference>
<dbReference type="Gene3D" id="1.20.120.160">
    <property type="entry name" value="HPT domain"/>
    <property type="match status" value="1"/>
</dbReference>
<dbReference type="InterPro" id="IPR001789">
    <property type="entry name" value="Sig_transdc_resp-reg_receiver"/>
</dbReference>
<dbReference type="PROSITE" id="PS50110">
    <property type="entry name" value="RESPONSE_REGULATORY"/>
    <property type="match status" value="1"/>
</dbReference>
<comment type="caution">
    <text evidence="22">The sequence shown here is derived from an EMBL/GenBank/DDBJ whole genome shotgun (WGS) entry which is preliminary data.</text>
</comment>
<keyword evidence="11" id="KW-0547">Nucleotide-binding</keyword>
<evidence type="ECO:0000256" key="18">
    <source>
        <dbReference type="SAM" id="SignalP"/>
    </source>
</evidence>
<dbReference type="PANTHER" id="PTHR43047">
    <property type="entry name" value="TWO-COMPONENT HISTIDINE PROTEIN KINASE"/>
    <property type="match status" value="1"/>
</dbReference>
<dbReference type="Pfam" id="PF00512">
    <property type="entry name" value="HisKA"/>
    <property type="match status" value="1"/>
</dbReference>
<keyword evidence="9" id="KW-0418">Kinase</keyword>
<keyword evidence="10" id="KW-0378">Hydrolase</keyword>
<dbReference type="PANTHER" id="PTHR43047:SF72">
    <property type="entry name" value="OSMOSENSING HISTIDINE PROTEIN KINASE SLN1"/>
    <property type="match status" value="1"/>
</dbReference>
<feature type="domain" description="Histidine kinase" evidence="19">
    <location>
        <begin position="672"/>
        <end position="888"/>
    </location>
</feature>
<evidence type="ECO:0000256" key="10">
    <source>
        <dbReference type="ARBA" id="ARBA00022801"/>
    </source>
</evidence>
<evidence type="ECO:0000256" key="11">
    <source>
        <dbReference type="ARBA" id="ARBA00022840"/>
    </source>
</evidence>
<dbReference type="CDD" id="cd00082">
    <property type="entry name" value="HisKA"/>
    <property type="match status" value="1"/>
</dbReference>
<evidence type="ECO:0000256" key="12">
    <source>
        <dbReference type="ARBA" id="ARBA00022989"/>
    </source>
</evidence>
<evidence type="ECO:0000256" key="17">
    <source>
        <dbReference type="SAM" id="Phobius"/>
    </source>
</evidence>
<dbReference type="GO" id="GO:0016787">
    <property type="term" value="F:hydrolase activity"/>
    <property type="evidence" value="ECO:0007669"/>
    <property type="project" value="UniProtKB-KW"/>
</dbReference>
<keyword evidence="4" id="KW-1003">Cell membrane</keyword>